<evidence type="ECO:0000313" key="2">
    <source>
        <dbReference type="Proteomes" id="UP000801864"/>
    </source>
</evidence>
<keyword evidence="2" id="KW-1185">Reference proteome</keyword>
<accession>A0A9P5CEA5</accession>
<reference evidence="1 2" key="1">
    <citation type="submission" date="2018-06" db="EMBL/GenBank/DDBJ databases">
        <title>Genome analysis of cellulolytic fungus Trichoderma lentiforme CFAM-422.</title>
        <authorList>
            <person name="Steindorff A.S."/>
            <person name="Formighieri E.F."/>
            <person name="Midorikawa G.E.O."/>
            <person name="Tamietti M.S."/>
            <person name="Ramos E.Z."/>
            <person name="Silva A.S."/>
            <person name="Bon E.P.S."/>
            <person name="Mendes T.D."/>
            <person name="Damaso M.C.T."/>
            <person name="Favaro L.C.L."/>
        </authorList>
    </citation>
    <scope>NUCLEOTIDE SEQUENCE [LARGE SCALE GENOMIC DNA]</scope>
    <source>
        <strain evidence="1 2">CFAM-422</strain>
    </source>
</reference>
<gene>
    <name evidence="1" type="ORF">CFAM422_005203</name>
</gene>
<proteinExistence type="predicted"/>
<dbReference type="EMBL" id="QLNT01000008">
    <property type="protein sequence ID" value="KAF3072329.1"/>
    <property type="molecule type" value="Genomic_DNA"/>
</dbReference>
<sequence length="83" mass="8884">MALQGIKTGFGDSRIGSGEVCGGRSLAAFVLIMLTGDLLRPRISRLPYSVWKGQGLGQGAGRSFGLPFMIRVSSDKVRRSTLQ</sequence>
<dbReference type="AlphaFoldDB" id="A0A9P5CEA5"/>
<evidence type="ECO:0000313" key="1">
    <source>
        <dbReference type="EMBL" id="KAF3072329.1"/>
    </source>
</evidence>
<protein>
    <submittedName>
        <fullName evidence="1">Uncharacterized protein</fullName>
    </submittedName>
</protein>
<dbReference type="Proteomes" id="UP000801864">
    <property type="component" value="Unassembled WGS sequence"/>
</dbReference>
<comment type="caution">
    <text evidence="1">The sequence shown here is derived from an EMBL/GenBank/DDBJ whole genome shotgun (WGS) entry which is preliminary data.</text>
</comment>
<organism evidence="1 2">
    <name type="scientific">Trichoderma lentiforme</name>
    <dbReference type="NCBI Taxonomy" id="1567552"/>
    <lineage>
        <taxon>Eukaryota</taxon>
        <taxon>Fungi</taxon>
        <taxon>Dikarya</taxon>
        <taxon>Ascomycota</taxon>
        <taxon>Pezizomycotina</taxon>
        <taxon>Sordariomycetes</taxon>
        <taxon>Hypocreomycetidae</taxon>
        <taxon>Hypocreales</taxon>
        <taxon>Hypocreaceae</taxon>
        <taxon>Trichoderma</taxon>
    </lineage>
</organism>
<name>A0A9P5CEA5_9HYPO</name>